<evidence type="ECO:0000256" key="8">
    <source>
        <dbReference type="SAM" id="Phobius"/>
    </source>
</evidence>
<dbReference type="GO" id="GO:0005886">
    <property type="term" value="C:plasma membrane"/>
    <property type="evidence" value="ECO:0007669"/>
    <property type="project" value="UniProtKB-SubCell"/>
</dbReference>
<accession>C0CW65</accession>
<evidence type="ECO:0000313" key="11">
    <source>
        <dbReference type="Proteomes" id="UP000004756"/>
    </source>
</evidence>
<dbReference type="PANTHER" id="PTHR30445">
    <property type="entry name" value="K(+)_H(+) ANTIPORTER SUBUNIT KHTT"/>
    <property type="match status" value="1"/>
</dbReference>
<gene>
    <name evidence="10" type="ORF">CLOSTASPAR_01219</name>
</gene>
<comment type="subcellular location">
    <subcellularLocation>
        <location evidence="1">Cell membrane</location>
        <topology evidence="1">Multi-pass membrane protein</topology>
    </subcellularLocation>
</comment>
<dbReference type="Proteomes" id="UP000004756">
    <property type="component" value="Unassembled WGS sequence"/>
</dbReference>
<dbReference type="InterPro" id="IPR050144">
    <property type="entry name" value="AAE_transporter"/>
</dbReference>
<keyword evidence="5 8" id="KW-0812">Transmembrane</keyword>
<keyword evidence="7 8" id="KW-0472">Membrane</keyword>
<evidence type="ECO:0000256" key="6">
    <source>
        <dbReference type="ARBA" id="ARBA00022989"/>
    </source>
</evidence>
<keyword evidence="4" id="KW-1003">Cell membrane</keyword>
<comment type="similarity">
    <text evidence="2">Belongs to the AAE transporter (TC 2.A.81) family.</text>
</comment>
<reference evidence="10 11" key="1">
    <citation type="submission" date="2009-02" db="EMBL/GenBank/DDBJ databases">
        <title>Draft genome sequence of Clostridium asparagiforme (DSM 15981).</title>
        <authorList>
            <person name="Sudarsanam P."/>
            <person name="Ley R."/>
            <person name="Guruge J."/>
            <person name="Turnbaugh P.J."/>
            <person name="Mahowald M."/>
            <person name="Liep D."/>
            <person name="Gordon J."/>
        </authorList>
    </citation>
    <scope>NUCLEOTIDE SEQUENCE [LARGE SCALE GENOMIC DNA]</scope>
    <source>
        <strain evidence="10 11">DSM 15981</strain>
    </source>
</reference>
<evidence type="ECO:0000256" key="5">
    <source>
        <dbReference type="ARBA" id="ARBA00022692"/>
    </source>
</evidence>
<evidence type="ECO:0000256" key="2">
    <source>
        <dbReference type="ARBA" id="ARBA00009854"/>
    </source>
</evidence>
<keyword evidence="6 8" id="KW-1133">Transmembrane helix</keyword>
<feature type="transmembrane region" description="Helical" evidence="8">
    <location>
        <begin position="302"/>
        <end position="323"/>
    </location>
</feature>
<evidence type="ECO:0000259" key="9">
    <source>
        <dbReference type="Pfam" id="PF06826"/>
    </source>
</evidence>
<keyword evidence="3" id="KW-0813">Transport</keyword>
<evidence type="ECO:0000313" key="10">
    <source>
        <dbReference type="EMBL" id="EEG56642.1"/>
    </source>
</evidence>
<organism evidence="10 11">
    <name type="scientific">[Clostridium] asparagiforme DSM 15981</name>
    <dbReference type="NCBI Taxonomy" id="518636"/>
    <lineage>
        <taxon>Bacteria</taxon>
        <taxon>Bacillati</taxon>
        <taxon>Bacillota</taxon>
        <taxon>Clostridia</taxon>
        <taxon>Lachnospirales</taxon>
        <taxon>Lachnospiraceae</taxon>
        <taxon>Enterocloster</taxon>
    </lineage>
</organism>
<feature type="transmembrane region" description="Helical" evidence="8">
    <location>
        <begin position="40"/>
        <end position="62"/>
    </location>
</feature>
<dbReference type="Pfam" id="PF06826">
    <property type="entry name" value="Asp-Al_Ex"/>
    <property type="match status" value="2"/>
</dbReference>
<name>C0CW65_9FIRM</name>
<comment type="caution">
    <text evidence="10">The sequence shown here is derived from an EMBL/GenBank/DDBJ whole genome shotgun (WGS) entry which is preliminary data.</text>
</comment>
<feature type="transmembrane region" description="Helical" evidence="8">
    <location>
        <begin position="14"/>
        <end position="33"/>
    </location>
</feature>
<evidence type="ECO:0000256" key="1">
    <source>
        <dbReference type="ARBA" id="ARBA00004651"/>
    </source>
</evidence>
<dbReference type="AlphaFoldDB" id="C0CW65"/>
<dbReference type="PANTHER" id="PTHR30445:SF3">
    <property type="entry name" value="TRANSPORT PROTEIN YIDE-RELATED"/>
    <property type="match status" value="1"/>
</dbReference>
<dbReference type="EMBL" id="ACCJ01000053">
    <property type="protein sequence ID" value="EEG56642.1"/>
    <property type="molecule type" value="Genomic_DNA"/>
</dbReference>
<feature type="transmembrane region" description="Helical" evidence="8">
    <location>
        <begin position="276"/>
        <end position="296"/>
    </location>
</feature>
<feature type="transmembrane region" description="Helical" evidence="8">
    <location>
        <begin position="98"/>
        <end position="119"/>
    </location>
</feature>
<feature type="transmembrane region" description="Helical" evidence="8">
    <location>
        <begin position="68"/>
        <end position="86"/>
    </location>
</feature>
<feature type="domain" description="YidE/YbjL duplication" evidence="9">
    <location>
        <begin position="22"/>
        <end position="173"/>
    </location>
</feature>
<dbReference type="InterPro" id="IPR006512">
    <property type="entry name" value="YidE_YbjL"/>
</dbReference>
<dbReference type="HOGENOM" id="CLU_035023_4_0_9"/>
<feature type="transmembrane region" description="Helical" evidence="8">
    <location>
        <begin position="157"/>
        <end position="177"/>
    </location>
</feature>
<protein>
    <submittedName>
        <fullName evidence="10">AspT/YidE/YbjL antiporter duplication domain protein</fullName>
    </submittedName>
</protein>
<feature type="domain" description="YidE/YbjL duplication" evidence="9">
    <location>
        <begin position="214"/>
        <end position="382"/>
    </location>
</feature>
<feature type="transmembrane region" description="Helical" evidence="8">
    <location>
        <begin position="203"/>
        <end position="225"/>
    </location>
</feature>
<sequence length="386" mass="40371">MIEMDVWGWIQTNLLDSTLLMVFLIAVLGYLVGSIKICGLDLGTAGILLVALVFGHLGVSVPGLVRDMGLVCFVTAVGFIAGPKFFRNFKKNAKSYILLGVIIIAAGALSCVAIVKLIGVPADLAVGMLSGALTSTPGLAAAIEATGSDAAAVGYGIAYPFGVISVVLFVQLVPRILHTDMDKERAQYEAAADVEVRHKHKDLFYCDSMGFFSFACAIVGGMILAKIKIPLPGGASFSLGTSGGPLIAGLLLGHMNSIGRLSVSVPKNVLETMREFGLALFLLGAGTQAGAGFVEILQEQGILLFIYGAIMALVPMFVGFIVAFRILKLSTFNSLGSICGGMTSTPALGTLIRVTETDDVASAYAATYPIALVMVVLVSQFMGIYL</sequence>
<evidence type="ECO:0000256" key="4">
    <source>
        <dbReference type="ARBA" id="ARBA00022475"/>
    </source>
</evidence>
<feature type="transmembrane region" description="Helical" evidence="8">
    <location>
        <begin position="237"/>
        <end position="255"/>
    </location>
</feature>
<feature type="transmembrane region" description="Helical" evidence="8">
    <location>
        <begin position="335"/>
        <end position="354"/>
    </location>
</feature>
<evidence type="ECO:0000256" key="3">
    <source>
        <dbReference type="ARBA" id="ARBA00022448"/>
    </source>
</evidence>
<evidence type="ECO:0000256" key="7">
    <source>
        <dbReference type="ARBA" id="ARBA00023136"/>
    </source>
</evidence>
<feature type="transmembrane region" description="Helical" evidence="8">
    <location>
        <begin position="366"/>
        <end position="385"/>
    </location>
</feature>
<proteinExistence type="inferred from homology"/>
<dbReference type="NCBIfam" id="TIGR01625">
    <property type="entry name" value="YidE_YbjL_dupl"/>
    <property type="match status" value="2"/>
</dbReference>
<keyword evidence="11" id="KW-1185">Reference proteome</keyword>